<evidence type="ECO:0000313" key="1">
    <source>
        <dbReference type="EMBL" id="NKI31834.1"/>
    </source>
</evidence>
<dbReference type="RefSeq" id="WP_168551981.1">
    <property type="nucleotide sequence ID" value="NZ_JAAWWL010000001.1"/>
</dbReference>
<reference evidence="1 2" key="1">
    <citation type="submission" date="2020-04" db="EMBL/GenBank/DDBJ databases">
        <authorList>
            <person name="Yoon J."/>
        </authorList>
    </citation>
    <scope>NUCLEOTIDE SEQUENCE [LARGE SCALE GENOMIC DNA]</scope>
    <source>
        <strain evidence="1 2">DJ-13</strain>
    </source>
</reference>
<evidence type="ECO:0000313" key="2">
    <source>
        <dbReference type="Proteomes" id="UP000718451"/>
    </source>
</evidence>
<dbReference type="Proteomes" id="UP000718451">
    <property type="component" value="Unassembled WGS sequence"/>
</dbReference>
<protein>
    <recommendedName>
        <fullName evidence="3">Periplasmic heavy metal sensor</fullName>
    </recommendedName>
</protein>
<sequence length="148" mass="17201">MKNLVVALVILTTTMGFSQRGGHQEHRRQIKADLTVEQMATLQSKKMALALDLNDKQLEQVQVIHLENAKLKKQKMAERKAKKEEGTFKKPTAEEVFERQNAMLDRKLAIQAQMKDILSDEQYAQWKKLNLMRHMQGKKKMQKDGRRG</sequence>
<proteinExistence type="predicted"/>
<dbReference type="EMBL" id="JAAWWL010000001">
    <property type="protein sequence ID" value="NKI31834.1"/>
    <property type="molecule type" value="Genomic_DNA"/>
</dbReference>
<evidence type="ECO:0008006" key="3">
    <source>
        <dbReference type="Google" id="ProtNLM"/>
    </source>
</evidence>
<gene>
    <name evidence="1" type="ORF">HCU67_07730</name>
</gene>
<comment type="caution">
    <text evidence="1">The sequence shown here is derived from an EMBL/GenBank/DDBJ whole genome shotgun (WGS) entry which is preliminary data.</text>
</comment>
<name>A0ABX1GQG3_9FLAO</name>
<accession>A0ABX1GQG3</accession>
<keyword evidence="2" id="KW-1185">Reference proteome</keyword>
<organism evidence="1 2">
    <name type="scientific">Croceivirga thetidis</name>
    <dbReference type="NCBI Taxonomy" id="2721623"/>
    <lineage>
        <taxon>Bacteria</taxon>
        <taxon>Pseudomonadati</taxon>
        <taxon>Bacteroidota</taxon>
        <taxon>Flavobacteriia</taxon>
        <taxon>Flavobacteriales</taxon>
        <taxon>Flavobacteriaceae</taxon>
        <taxon>Croceivirga</taxon>
    </lineage>
</organism>